<dbReference type="PANTHER" id="PTHR33075">
    <property type="entry name" value="OS02G0499800 PROTEIN"/>
    <property type="match status" value="1"/>
</dbReference>
<gene>
    <name evidence="3" type="ORF">URODEC1_LOCUS99729</name>
</gene>
<dbReference type="PANTHER" id="PTHR33075:SF7">
    <property type="entry name" value="OS02G0303350 PROTEIN"/>
    <property type="match status" value="1"/>
</dbReference>
<accession>A0ABC9EXI6</accession>
<name>A0ABC9EXI6_9POAL</name>
<evidence type="ECO:0000313" key="3">
    <source>
        <dbReference type="EMBL" id="CAL5064934.1"/>
    </source>
</evidence>
<keyword evidence="4" id="KW-1185">Reference proteome</keyword>
<organism evidence="3 4">
    <name type="scientific">Urochloa decumbens</name>
    <dbReference type="NCBI Taxonomy" id="240449"/>
    <lineage>
        <taxon>Eukaryota</taxon>
        <taxon>Viridiplantae</taxon>
        <taxon>Streptophyta</taxon>
        <taxon>Embryophyta</taxon>
        <taxon>Tracheophyta</taxon>
        <taxon>Spermatophyta</taxon>
        <taxon>Magnoliopsida</taxon>
        <taxon>Liliopsida</taxon>
        <taxon>Poales</taxon>
        <taxon>Poaceae</taxon>
        <taxon>PACMAD clade</taxon>
        <taxon>Panicoideae</taxon>
        <taxon>Panicodae</taxon>
        <taxon>Paniceae</taxon>
        <taxon>Melinidinae</taxon>
        <taxon>Urochloa</taxon>
    </lineage>
</organism>
<feature type="region of interest" description="Disordered" evidence="1">
    <location>
        <begin position="691"/>
        <end position="726"/>
    </location>
</feature>
<feature type="domain" description="DUF7597" evidence="2">
    <location>
        <begin position="6"/>
        <end position="127"/>
    </location>
</feature>
<dbReference type="AlphaFoldDB" id="A0ABC9EXI6"/>
<dbReference type="InterPro" id="IPR056018">
    <property type="entry name" value="DUF7597"/>
</dbReference>
<dbReference type="Pfam" id="PF24530">
    <property type="entry name" value="DUF7597"/>
    <property type="match status" value="1"/>
</dbReference>
<feature type="region of interest" description="Disordered" evidence="1">
    <location>
        <begin position="538"/>
        <end position="560"/>
    </location>
</feature>
<sequence>MAYRFVNPAPFMPRGTNRLMVGNRKPMTRVVLGGATRNNCDVAIAIIEPIPLQQVSFQSISAVLDDFIRNEKRTAYRSIQRCPYGQAYVRFNSVIDRDILIHASPHVYGNYNISFIEHNRAWNNRTTTMNCDVWLMLLGYNIDFWSKVNLEKTVAEFGKLLVWEEDPYNLARVVVKVRVVVLSEVPWFIFCSEGEDIEGDSWTTQCEILQYRLLGGGPGDEEQPPDFVEPNLFDFFGYGQPNVQHHQHHQPQNQNNAGGNLNQDNGAAQWGLWPEQQINDAFIGPQPAVNHHLQAAAQNQGNNQDQAELMQPAQMNETPPQAPLDHLVMVDLAFDLNMAPADDLGEVDMEDIIPVVADNMEAENIIDGTDSSENTEPAQVPQGFGDNMEVEVFIPLENGQPMHFIPEDIQIEDLLNDAENMVNEGQGQGEHIHLGFVEVPEFNYAPLFESRMAAKRPALFQGNPTMIRHWANYFCPRQGNHKVEIPLFWADFFTAQLLNPLNFNWAKDFLSTPAASLLDVCNGHVSFSVPAKCPRSEPPRCTKLTQSTATPSDKGKGQVSEGLPLDQIASTSSAIFNTSLQPISSPITPSEDTLHKVTTTPGPWSKKLLDKAGKANAFGTGTYLSEEELRRSKRKNVQKHGFKNSPCSNETCIGCSVKLPAIPPSVIKNLGATFCKIDPEKLSTEVLNTKKKAAAPGGKKLLKKKPNKVNDDADNSKIIKKKPKKQ</sequence>
<evidence type="ECO:0000256" key="1">
    <source>
        <dbReference type="SAM" id="MobiDB-lite"/>
    </source>
</evidence>
<reference evidence="3" key="1">
    <citation type="submission" date="2024-10" db="EMBL/GenBank/DDBJ databases">
        <authorList>
            <person name="Ryan C."/>
        </authorList>
    </citation>
    <scope>NUCLEOTIDE SEQUENCE [LARGE SCALE GENOMIC DNA]</scope>
</reference>
<protein>
    <recommendedName>
        <fullName evidence="2">DUF7597 domain-containing protein</fullName>
    </recommendedName>
</protein>
<evidence type="ECO:0000259" key="2">
    <source>
        <dbReference type="Pfam" id="PF24530"/>
    </source>
</evidence>
<dbReference type="Proteomes" id="UP001497457">
    <property type="component" value="Chromosome 5rd"/>
</dbReference>
<dbReference type="EMBL" id="OZ075115">
    <property type="protein sequence ID" value="CAL5064934.1"/>
    <property type="molecule type" value="Genomic_DNA"/>
</dbReference>
<feature type="compositionally biased region" description="Basic and acidic residues" evidence="1">
    <location>
        <begin position="708"/>
        <end position="717"/>
    </location>
</feature>
<proteinExistence type="predicted"/>
<evidence type="ECO:0000313" key="4">
    <source>
        <dbReference type="Proteomes" id="UP001497457"/>
    </source>
</evidence>